<evidence type="ECO:0000313" key="2">
    <source>
        <dbReference type="EnsemblMetazoa" id="GBRI005447-PA"/>
    </source>
</evidence>
<evidence type="ECO:0000313" key="3">
    <source>
        <dbReference type="Proteomes" id="UP000091820"/>
    </source>
</evidence>
<keyword evidence="3" id="KW-1185">Reference proteome</keyword>
<reference evidence="3" key="1">
    <citation type="submission" date="2014-03" db="EMBL/GenBank/DDBJ databases">
        <authorList>
            <person name="Aksoy S."/>
            <person name="Warren W."/>
            <person name="Wilson R.K."/>
        </authorList>
    </citation>
    <scope>NUCLEOTIDE SEQUENCE [LARGE SCALE GENOMIC DNA]</scope>
    <source>
        <strain evidence="3">IAEA</strain>
    </source>
</reference>
<proteinExistence type="predicted"/>
<dbReference type="VEuPathDB" id="VectorBase:GBRI005447"/>
<feature type="signal peptide" evidence="1">
    <location>
        <begin position="1"/>
        <end position="20"/>
    </location>
</feature>
<evidence type="ECO:0000256" key="1">
    <source>
        <dbReference type="SAM" id="SignalP"/>
    </source>
</evidence>
<dbReference type="AlphaFoldDB" id="A0A1A9W3W9"/>
<organism evidence="2 3">
    <name type="scientific">Glossina brevipalpis</name>
    <dbReference type="NCBI Taxonomy" id="37001"/>
    <lineage>
        <taxon>Eukaryota</taxon>
        <taxon>Metazoa</taxon>
        <taxon>Ecdysozoa</taxon>
        <taxon>Arthropoda</taxon>
        <taxon>Hexapoda</taxon>
        <taxon>Insecta</taxon>
        <taxon>Pterygota</taxon>
        <taxon>Neoptera</taxon>
        <taxon>Endopterygota</taxon>
        <taxon>Diptera</taxon>
        <taxon>Brachycera</taxon>
        <taxon>Muscomorpha</taxon>
        <taxon>Hippoboscoidea</taxon>
        <taxon>Glossinidae</taxon>
        <taxon>Glossina</taxon>
    </lineage>
</organism>
<accession>A0A1A9W3W9</accession>
<sequence>MRTFTLVFLGLLFVIQYCSSSPQHELNKNNELYKQVVNDFVKLARPYVERFGKICEHMLETLKEHETDSDYEDVKDRLDEAVEAAKHLENSDQDVVMKYLLRSAEQLLAATFEHKEPEANKHLFYTLFNNKENEEVLEEFEKSFQEYFDGFNVEYGKNISEDENESNPDLLKWFKSFLKAHSGKNFAEQFVALVKFFNLFNPDLFLRE</sequence>
<protein>
    <submittedName>
        <fullName evidence="2">Uncharacterized protein</fullName>
    </submittedName>
</protein>
<dbReference type="EnsemblMetazoa" id="GBRI005447-RA">
    <property type="protein sequence ID" value="GBRI005447-PA"/>
    <property type="gene ID" value="GBRI005447"/>
</dbReference>
<dbReference type="Proteomes" id="UP000091820">
    <property type="component" value="Unassembled WGS sequence"/>
</dbReference>
<name>A0A1A9W3W9_9MUSC</name>
<reference evidence="2" key="2">
    <citation type="submission" date="2020-05" db="UniProtKB">
        <authorList>
            <consortium name="EnsemblMetazoa"/>
        </authorList>
    </citation>
    <scope>IDENTIFICATION</scope>
    <source>
        <strain evidence="2">IAEA</strain>
    </source>
</reference>
<feature type="chain" id="PRO_5008399930" evidence="1">
    <location>
        <begin position="21"/>
        <end position="208"/>
    </location>
</feature>
<keyword evidence="1" id="KW-0732">Signal</keyword>